<keyword evidence="2" id="KW-1185">Reference proteome</keyword>
<accession>A0A8J7MC94</accession>
<evidence type="ECO:0000313" key="2">
    <source>
        <dbReference type="Proteomes" id="UP000624703"/>
    </source>
</evidence>
<sequence length="308" mass="33845">MDKGNAKTILQSFRSNSQDAADPHFAEALQLAAEDTELANWLSDELADDAAFIAAVNTIDIPEHLREEILYAVQPADIVDDFDDFDLAFADGLQSIAVPAGLKSQIIATAEQEDDDLFKPDNVTSIKKPTGWKHHWRSFAGIAAAISLGAYLATQIETPEKFAPLDTHAVQVQAGEFLNASFEFSLNNKQNPDNTQVENWLSEHEMPTPDTIPQGIRNLPALGCSNIKLSDGGQASLICFPIEGEGPVHLVITKRTQTRDKLPALSQVSIKDCYNCSSTEYNVISWQDDHNTYIMLSKISPEKLASIF</sequence>
<comment type="caution">
    <text evidence="1">The sequence shown here is derived from an EMBL/GenBank/DDBJ whole genome shotgun (WGS) entry which is preliminary data.</text>
</comment>
<protein>
    <submittedName>
        <fullName evidence="1">Uncharacterized protein</fullName>
    </submittedName>
</protein>
<dbReference type="RefSeq" id="WP_200310516.1">
    <property type="nucleotide sequence ID" value="NZ_JAENIM010000022.1"/>
</dbReference>
<gene>
    <name evidence="1" type="ORF">JIN82_04835</name>
</gene>
<dbReference type="Proteomes" id="UP000624703">
    <property type="component" value="Unassembled WGS sequence"/>
</dbReference>
<name>A0A8J7MC94_9BACT</name>
<dbReference type="EMBL" id="JAENIM010000022">
    <property type="protein sequence ID" value="MBK1790482.1"/>
    <property type="molecule type" value="Genomic_DNA"/>
</dbReference>
<organism evidence="1 2">
    <name type="scientific">Persicirhabdus sediminis</name>
    <dbReference type="NCBI Taxonomy" id="454144"/>
    <lineage>
        <taxon>Bacteria</taxon>
        <taxon>Pseudomonadati</taxon>
        <taxon>Verrucomicrobiota</taxon>
        <taxon>Verrucomicrobiia</taxon>
        <taxon>Verrucomicrobiales</taxon>
        <taxon>Verrucomicrobiaceae</taxon>
        <taxon>Persicirhabdus</taxon>
    </lineage>
</organism>
<reference evidence="1" key="1">
    <citation type="submission" date="2021-01" db="EMBL/GenBank/DDBJ databases">
        <title>Modified the classification status of verrucomicrobia.</title>
        <authorList>
            <person name="Feng X."/>
        </authorList>
    </citation>
    <scope>NUCLEOTIDE SEQUENCE</scope>
    <source>
        <strain evidence="1">_KCTC 22039</strain>
    </source>
</reference>
<dbReference type="AlphaFoldDB" id="A0A8J7MC94"/>
<evidence type="ECO:0000313" key="1">
    <source>
        <dbReference type="EMBL" id="MBK1790482.1"/>
    </source>
</evidence>
<proteinExistence type="predicted"/>